<dbReference type="PANTHER" id="PTHR12558:SF47">
    <property type="entry name" value="LIPOPOLYSACCHARIDE ASSEMBLY PROTEIN B"/>
    <property type="match status" value="1"/>
</dbReference>
<evidence type="ECO:0000313" key="2">
    <source>
        <dbReference type="EMBL" id="MRG93339.1"/>
    </source>
</evidence>
<dbReference type="Proteomes" id="UP000440224">
    <property type="component" value="Unassembled WGS sequence"/>
</dbReference>
<dbReference type="SUPFAM" id="SSF48452">
    <property type="entry name" value="TPR-like"/>
    <property type="match status" value="2"/>
</dbReference>
<dbReference type="Pfam" id="PF13432">
    <property type="entry name" value="TPR_16"/>
    <property type="match status" value="2"/>
</dbReference>
<proteinExistence type="predicted"/>
<dbReference type="AlphaFoldDB" id="A0A6N7PN52"/>
<sequence>MSKDVEWVMIGLDPKMSRRQGMPPQLPIPKSEFEGLADKGLSIDNARKWIKSFLNDSPAGKDGNWRKKNSQLVSALEVFLDKAPLLDRAQNGFAENDFEKALSALKRIASMDPDDHAARLNLAAAQTALRDYPAALKTYQSIRKTFEGDADYHVGLGQVHATMGNKDAAIDEFVLALEAQPDCQPALDALAKLGVLVPVYENPRDATSLTYVRSDKVDEYLTSVWDAEARDAAYYLEQLAYHERESRPLVVLAIADRIVKLGDAASVERGELARIAALRDLGRRDEALAAAKAYVEKAPKSAGAHVELGRCLAALGNVDEARAALDKALEADPGDLLALQYRFWPADAATNIQGVSNAIPALTAFAEAHPNAVGAWRSLARAKIATGAKDEGIDLLKKAVALRADDDDLRAELWTQLGNEKRYQEIVDDAGKLENLAKRDWKLRWNEAEAYLGLEKKIEARGAFSAINFDDSLHVDIRKRAKRAVKSIDEGLTLGGVMSNPETPPAAT</sequence>
<dbReference type="PROSITE" id="PS50005">
    <property type="entry name" value="TPR"/>
    <property type="match status" value="2"/>
</dbReference>
<evidence type="ECO:0000313" key="3">
    <source>
        <dbReference type="Proteomes" id="UP000440224"/>
    </source>
</evidence>
<dbReference type="OrthoDB" id="5483857at2"/>
<dbReference type="PANTHER" id="PTHR12558">
    <property type="entry name" value="CELL DIVISION CYCLE 16,23,27"/>
    <property type="match status" value="1"/>
</dbReference>
<feature type="repeat" description="TPR" evidence="1">
    <location>
        <begin position="302"/>
        <end position="335"/>
    </location>
</feature>
<dbReference type="InterPro" id="IPR011990">
    <property type="entry name" value="TPR-like_helical_dom_sf"/>
</dbReference>
<dbReference type="SMART" id="SM00028">
    <property type="entry name" value="TPR"/>
    <property type="match status" value="4"/>
</dbReference>
<dbReference type="InterPro" id="IPR019734">
    <property type="entry name" value="TPR_rpt"/>
</dbReference>
<dbReference type="RefSeq" id="WP_153820179.1">
    <property type="nucleotide sequence ID" value="NZ_WJIE01000004.1"/>
</dbReference>
<organism evidence="2 3">
    <name type="scientific">Polyangium spumosum</name>
    <dbReference type="NCBI Taxonomy" id="889282"/>
    <lineage>
        <taxon>Bacteria</taxon>
        <taxon>Pseudomonadati</taxon>
        <taxon>Myxococcota</taxon>
        <taxon>Polyangia</taxon>
        <taxon>Polyangiales</taxon>
        <taxon>Polyangiaceae</taxon>
        <taxon>Polyangium</taxon>
    </lineage>
</organism>
<protein>
    <submittedName>
        <fullName evidence="2">Tetratricopeptide repeat protein</fullName>
    </submittedName>
</protein>
<dbReference type="Gene3D" id="1.25.40.10">
    <property type="entry name" value="Tetratricopeptide repeat domain"/>
    <property type="match status" value="3"/>
</dbReference>
<feature type="repeat" description="TPR" evidence="1">
    <location>
        <begin position="150"/>
        <end position="183"/>
    </location>
</feature>
<keyword evidence="3" id="KW-1185">Reference proteome</keyword>
<name>A0A6N7PN52_9BACT</name>
<evidence type="ECO:0000256" key="1">
    <source>
        <dbReference type="PROSITE-ProRule" id="PRU00339"/>
    </source>
</evidence>
<accession>A0A6N7PN52</accession>
<dbReference type="Pfam" id="PF14559">
    <property type="entry name" value="TPR_19"/>
    <property type="match status" value="1"/>
</dbReference>
<gene>
    <name evidence="2" type="ORF">GF068_15565</name>
</gene>
<dbReference type="EMBL" id="WJIE01000004">
    <property type="protein sequence ID" value="MRG93339.1"/>
    <property type="molecule type" value="Genomic_DNA"/>
</dbReference>
<reference evidence="2 3" key="1">
    <citation type="submission" date="2019-10" db="EMBL/GenBank/DDBJ databases">
        <title>A soil myxobacterium in the family Polyangiaceae.</title>
        <authorList>
            <person name="Li Y."/>
            <person name="Wang J."/>
        </authorList>
    </citation>
    <scope>NUCLEOTIDE SEQUENCE [LARGE SCALE GENOMIC DNA]</scope>
    <source>
        <strain evidence="2 3">DSM 14734</strain>
    </source>
</reference>
<comment type="caution">
    <text evidence="2">The sequence shown here is derived from an EMBL/GenBank/DDBJ whole genome shotgun (WGS) entry which is preliminary data.</text>
</comment>
<keyword evidence="1" id="KW-0802">TPR repeat</keyword>